<keyword evidence="1" id="KW-0040">ANK repeat</keyword>
<dbReference type="InterPro" id="IPR036047">
    <property type="entry name" value="F-box-like_dom_sf"/>
</dbReference>
<name>A0A3N4IJ27_ASCIM</name>
<dbReference type="Gene3D" id="1.25.40.20">
    <property type="entry name" value="Ankyrin repeat-containing domain"/>
    <property type="match status" value="1"/>
</dbReference>
<dbReference type="AlphaFoldDB" id="A0A3N4IJ27"/>
<accession>A0A3N4IJ27</accession>
<keyword evidence="3" id="KW-1185">Reference proteome</keyword>
<feature type="repeat" description="ANK" evidence="1">
    <location>
        <begin position="253"/>
        <end position="285"/>
    </location>
</feature>
<dbReference type="SUPFAM" id="SSF81383">
    <property type="entry name" value="F-box domain"/>
    <property type="match status" value="1"/>
</dbReference>
<dbReference type="Proteomes" id="UP000275078">
    <property type="component" value="Unassembled WGS sequence"/>
</dbReference>
<sequence length="604" mass="68113">MDQPEQETPIPPEDIKPKVSQKLRSILRKSKQKVKRAVMKLKPSSPRKYSLRKLRKRKIPVYIARLRPETLDSPFANLPVELHLEIGSWLENKDNLSVARTCHRLSAIYAGKAVCLRMAWDLLEMDKTEAPEDDDTDKEPAKFDSFRKNVFQPDNKLQLCRLSNFLFRQCQTGASTRLFLVLLLQHLVGGPLLKEYLPTVKRISHTLQARINDHPKECSEIQGFLLRYEKLTILTHLTTNGFLLTSSSSKAMNGQKPLHYCARHNKLEAVIYLLRHGFEPSESDDGDIKSPIFNALGLYPAPLDIPAKHEGLAFYIDKKIKIAKLLIAAGGDPHCTDAPESPILRLFSRYEDAAKTFEYLSFLIPAIIRTGPPGGRYPTCWAPGSSSYTCGSNSTPRPQMYTSSYTAADTEYIDTEINLPVIPLYAGKTINNPLDFLVSPPHLDRLFDYVQRISLLSTFLMAGLSPNTRNESALTPIQVAVFRLGHSSFKDGREGYPDGFKDEKRFLLAAVKLLIKYGAFIEERISKFGGYNVVEAAAALDEVEFCEALVGVEEARIWCEIDMPWVGAGGGWFQEKCEKGTTREDAGKEIRELVQKAKGFRTWE</sequence>
<reference evidence="2 3" key="1">
    <citation type="journal article" date="2018" name="Nat. Ecol. Evol.">
        <title>Pezizomycetes genomes reveal the molecular basis of ectomycorrhizal truffle lifestyle.</title>
        <authorList>
            <person name="Murat C."/>
            <person name="Payen T."/>
            <person name="Noel B."/>
            <person name="Kuo A."/>
            <person name="Morin E."/>
            <person name="Chen J."/>
            <person name="Kohler A."/>
            <person name="Krizsan K."/>
            <person name="Balestrini R."/>
            <person name="Da Silva C."/>
            <person name="Montanini B."/>
            <person name="Hainaut M."/>
            <person name="Levati E."/>
            <person name="Barry K.W."/>
            <person name="Belfiori B."/>
            <person name="Cichocki N."/>
            <person name="Clum A."/>
            <person name="Dockter R.B."/>
            <person name="Fauchery L."/>
            <person name="Guy J."/>
            <person name="Iotti M."/>
            <person name="Le Tacon F."/>
            <person name="Lindquist E.A."/>
            <person name="Lipzen A."/>
            <person name="Malagnac F."/>
            <person name="Mello A."/>
            <person name="Molinier V."/>
            <person name="Miyauchi S."/>
            <person name="Poulain J."/>
            <person name="Riccioni C."/>
            <person name="Rubini A."/>
            <person name="Sitrit Y."/>
            <person name="Splivallo R."/>
            <person name="Traeger S."/>
            <person name="Wang M."/>
            <person name="Zifcakova L."/>
            <person name="Wipf D."/>
            <person name="Zambonelli A."/>
            <person name="Paolocci F."/>
            <person name="Nowrousian M."/>
            <person name="Ottonello S."/>
            <person name="Baldrian P."/>
            <person name="Spatafora J.W."/>
            <person name="Henrissat B."/>
            <person name="Nagy L.G."/>
            <person name="Aury J.M."/>
            <person name="Wincker P."/>
            <person name="Grigoriev I.V."/>
            <person name="Bonfante P."/>
            <person name="Martin F.M."/>
        </authorList>
    </citation>
    <scope>NUCLEOTIDE SEQUENCE [LARGE SCALE GENOMIC DNA]</scope>
    <source>
        <strain evidence="2 3">RN42</strain>
    </source>
</reference>
<dbReference type="PROSITE" id="PS50088">
    <property type="entry name" value="ANK_REPEAT"/>
    <property type="match status" value="1"/>
</dbReference>
<dbReference type="SUPFAM" id="SSF48403">
    <property type="entry name" value="Ankyrin repeat"/>
    <property type="match status" value="1"/>
</dbReference>
<dbReference type="PROSITE" id="PS50297">
    <property type="entry name" value="ANK_REP_REGION"/>
    <property type="match status" value="1"/>
</dbReference>
<dbReference type="SMART" id="SM00248">
    <property type="entry name" value="ANK"/>
    <property type="match status" value="1"/>
</dbReference>
<dbReference type="InterPro" id="IPR002110">
    <property type="entry name" value="Ankyrin_rpt"/>
</dbReference>
<dbReference type="InterPro" id="IPR036770">
    <property type="entry name" value="Ankyrin_rpt-contain_sf"/>
</dbReference>
<gene>
    <name evidence="2" type="ORF">BJ508DRAFT_412889</name>
</gene>
<dbReference type="Pfam" id="PF13606">
    <property type="entry name" value="Ank_3"/>
    <property type="match status" value="1"/>
</dbReference>
<protein>
    <submittedName>
        <fullName evidence="2">Uncharacterized protein</fullName>
    </submittedName>
</protein>
<proteinExistence type="predicted"/>
<evidence type="ECO:0000313" key="2">
    <source>
        <dbReference type="EMBL" id="RPA84171.1"/>
    </source>
</evidence>
<dbReference type="EMBL" id="ML119660">
    <property type="protein sequence ID" value="RPA84171.1"/>
    <property type="molecule type" value="Genomic_DNA"/>
</dbReference>
<dbReference type="CDD" id="cd09917">
    <property type="entry name" value="F-box_SF"/>
    <property type="match status" value="1"/>
</dbReference>
<evidence type="ECO:0000313" key="3">
    <source>
        <dbReference type="Proteomes" id="UP000275078"/>
    </source>
</evidence>
<organism evidence="2 3">
    <name type="scientific">Ascobolus immersus RN42</name>
    <dbReference type="NCBI Taxonomy" id="1160509"/>
    <lineage>
        <taxon>Eukaryota</taxon>
        <taxon>Fungi</taxon>
        <taxon>Dikarya</taxon>
        <taxon>Ascomycota</taxon>
        <taxon>Pezizomycotina</taxon>
        <taxon>Pezizomycetes</taxon>
        <taxon>Pezizales</taxon>
        <taxon>Ascobolaceae</taxon>
        <taxon>Ascobolus</taxon>
    </lineage>
</organism>
<evidence type="ECO:0000256" key="1">
    <source>
        <dbReference type="PROSITE-ProRule" id="PRU00023"/>
    </source>
</evidence>